<evidence type="ECO:0000256" key="1">
    <source>
        <dbReference type="ARBA" id="ARBA00006347"/>
    </source>
</evidence>
<dbReference type="AlphaFoldDB" id="A0A086JCE8"/>
<dbReference type="PROSITE" id="PS51352">
    <property type="entry name" value="THIOREDOXIN_2"/>
    <property type="match status" value="1"/>
</dbReference>
<feature type="domain" description="Thioredoxin" evidence="2">
    <location>
        <begin position="1"/>
        <end position="94"/>
    </location>
</feature>
<name>A0A086JCE8_TOXGO</name>
<dbReference type="EC" id="5.3.4.1" evidence="3"/>
<comment type="caution">
    <text evidence="3">The sequence shown here is derived from an EMBL/GenBank/DDBJ whole genome shotgun (WGS) entry which is preliminary data.</text>
</comment>
<evidence type="ECO:0000313" key="3">
    <source>
        <dbReference type="EMBL" id="KFG29816.1"/>
    </source>
</evidence>
<organism evidence="3 4">
    <name type="scientific">Toxoplasma gondii GAB2-2007-GAL-DOM2</name>
    <dbReference type="NCBI Taxonomy" id="1130820"/>
    <lineage>
        <taxon>Eukaryota</taxon>
        <taxon>Sar</taxon>
        <taxon>Alveolata</taxon>
        <taxon>Apicomplexa</taxon>
        <taxon>Conoidasida</taxon>
        <taxon>Coccidia</taxon>
        <taxon>Eucoccidiorida</taxon>
        <taxon>Eimeriorina</taxon>
        <taxon>Sarcocystidae</taxon>
        <taxon>Toxoplasma</taxon>
    </lineage>
</organism>
<dbReference type="VEuPathDB" id="ToxoDB:TGDOM2_238040B"/>
<dbReference type="PANTHER" id="PTHR18929">
    <property type="entry name" value="PROTEIN DISULFIDE ISOMERASE"/>
    <property type="match status" value="1"/>
</dbReference>
<dbReference type="SUPFAM" id="SSF52833">
    <property type="entry name" value="Thioredoxin-like"/>
    <property type="match status" value="1"/>
</dbReference>
<protein>
    <submittedName>
        <fullName evidence="3">Protein disulfide-isomerase domain-containing protein</fullName>
        <ecNumber evidence="3">5.3.4.1</ecNumber>
    </submittedName>
</protein>
<dbReference type="InterPro" id="IPR013766">
    <property type="entry name" value="Thioredoxin_domain"/>
</dbReference>
<sequence length="106" mass="11793">DVLLEVYAPWCGHCKKLEPVYEAFAREAAKSPSASKHLVVAKMDGTQNTIDHPEFKYRGFPTIWLVKKGTGVPIEFSGSRTVEGLQKFVSDYASVSGLFDVTRDEL</sequence>
<dbReference type="GO" id="GO:0005783">
    <property type="term" value="C:endoplasmic reticulum"/>
    <property type="evidence" value="ECO:0007669"/>
    <property type="project" value="TreeGrafter"/>
</dbReference>
<dbReference type="Pfam" id="PF00085">
    <property type="entry name" value="Thioredoxin"/>
    <property type="match status" value="1"/>
</dbReference>
<dbReference type="PROSITE" id="PS00194">
    <property type="entry name" value="THIOREDOXIN_1"/>
    <property type="match status" value="1"/>
</dbReference>
<dbReference type="InterPro" id="IPR017937">
    <property type="entry name" value="Thioredoxin_CS"/>
</dbReference>
<dbReference type="InterPro" id="IPR036249">
    <property type="entry name" value="Thioredoxin-like_sf"/>
</dbReference>
<proteinExistence type="inferred from homology"/>
<dbReference type="EMBL" id="AHZU02001692">
    <property type="protein sequence ID" value="KFG29816.1"/>
    <property type="molecule type" value="Genomic_DNA"/>
</dbReference>
<reference evidence="3 4" key="1">
    <citation type="submission" date="2014-02" db="EMBL/GenBank/DDBJ databases">
        <authorList>
            <person name="Sibley D."/>
            <person name="Venepally P."/>
            <person name="Karamycheva S."/>
            <person name="Hadjithomas M."/>
            <person name="Khan A."/>
            <person name="Brunk B."/>
            <person name="Roos D."/>
            <person name="Caler E."/>
            <person name="Lorenzi H."/>
        </authorList>
    </citation>
    <scope>NUCLEOTIDE SEQUENCE [LARGE SCALE GENOMIC DNA]</scope>
    <source>
        <strain evidence="3 4">GAB2-2007-GAL-DOM2</strain>
    </source>
</reference>
<comment type="similarity">
    <text evidence="1">Belongs to the protein disulfide isomerase family.</text>
</comment>
<dbReference type="GO" id="GO:0006457">
    <property type="term" value="P:protein folding"/>
    <property type="evidence" value="ECO:0007669"/>
    <property type="project" value="TreeGrafter"/>
</dbReference>
<feature type="non-terminal residue" evidence="3">
    <location>
        <position position="1"/>
    </location>
</feature>
<gene>
    <name evidence="3" type="ORF">TGDOM2_238040B</name>
</gene>
<evidence type="ECO:0000259" key="2">
    <source>
        <dbReference type="PROSITE" id="PS51352"/>
    </source>
</evidence>
<dbReference type="PRINTS" id="PR00421">
    <property type="entry name" value="THIOREDOXIN"/>
</dbReference>
<keyword evidence="3" id="KW-0413">Isomerase</keyword>
<evidence type="ECO:0000313" key="4">
    <source>
        <dbReference type="Proteomes" id="UP000028837"/>
    </source>
</evidence>
<dbReference type="Proteomes" id="UP000028837">
    <property type="component" value="Unassembled WGS sequence"/>
</dbReference>
<accession>A0A086JCE8</accession>
<dbReference type="GO" id="GO:0034976">
    <property type="term" value="P:response to endoplasmic reticulum stress"/>
    <property type="evidence" value="ECO:0007669"/>
    <property type="project" value="TreeGrafter"/>
</dbReference>
<dbReference type="Gene3D" id="3.40.30.10">
    <property type="entry name" value="Glutaredoxin"/>
    <property type="match status" value="1"/>
</dbReference>
<dbReference type="GO" id="GO:0003756">
    <property type="term" value="F:protein disulfide isomerase activity"/>
    <property type="evidence" value="ECO:0007669"/>
    <property type="project" value="UniProtKB-EC"/>
</dbReference>